<evidence type="ECO:0000256" key="3">
    <source>
        <dbReference type="ARBA" id="ARBA00022614"/>
    </source>
</evidence>
<name>A0A3L6RDR1_PANMI</name>
<evidence type="ECO:0000256" key="9">
    <source>
        <dbReference type="ARBA" id="ARBA00048679"/>
    </source>
</evidence>
<keyword evidence="6 11" id="KW-1133">Transmembrane helix</keyword>
<sequence length="509" mass="56149">MWGRLSTTQDVRIDDTFEAPSKVMQTAITPRDASKNIEFFWDYTWQPKDQPSLGYIPIMYFSEPVPLASNAVRQFYINIDGELWYKEGFTPYYLYSVAVYNTDPYGGSIRYNASINATANSTLPPIINAVELFTLISTANVGTDSQEEPAVSAITTIKTKYLVKKNWMGDPNMSFSGLNGGISSAFANLKAVQYVDLSHNNLTGSIPDALSQLPSLTVLYADNPNLCTDSNTCQTAKGKSMLAIYIAVPMALAVVIVLLFCLLLRRKKRESMNTFVRHRSKTSTSLAPTSDEHIHDSLRLENRRFTYKDLERITNNFQRVIGRGGFGYVYEGFLEDGTQVAVKLRSQSSNQGAKEFLTEAQILTRVHHKNLVSMIGYCKDGKYMALVYEYMSEGTLQEHIVGLNFDAPPLDVCMGGDHDVNSAWKAIEVALQGTAQASTQRPTMTDLVAQLQECLALEEGCTGGNTEGSGDPRFGYSVHVADRSADASQGSSAFEVEHSFGMGVGPATR</sequence>
<dbReference type="InterPro" id="IPR017441">
    <property type="entry name" value="Protein_kinase_ATP_BS"/>
</dbReference>
<protein>
    <recommendedName>
        <fullName evidence="2">non-specific serine/threonine protein kinase</fullName>
        <ecNumber evidence="2">2.7.11.1</ecNumber>
    </recommendedName>
</protein>
<dbReference type="InterPro" id="IPR024788">
    <property type="entry name" value="Malectin-like_Carb-bd_dom"/>
</dbReference>
<keyword evidence="10" id="KW-0547">Nucleotide-binding</keyword>
<feature type="domain" description="Protein kinase" evidence="12">
    <location>
        <begin position="315"/>
        <end position="509"/>
    </location>
</feature>
<dbReference type="FunFam" id="3.30.200.20:FF:000394">
    <property type="entry name" value="Leucine-rich repeat receptor-like protein kinase"/>
    <property type="match status" value="1"/>
</dbReference>
<dbReference type="Pfam" id="PF07714">
    <property type="entry name" value="PK_Tyr_Ser-Thr"/>
    <property type="match status" value="1"/>
</dbReference>
<feature type="transmembrane region" description="Helical" evidence="11">
    <location>
        <begin position="242"/>
        <end position="264"/>
    </location>
</feature>
<dbReference type="PROSITE" id="PS00107">
    <property type="entry name" value="PROTEIN_KINASE_ATP"/>
    <property type="match status" value="1"/>
</dbReference>
<comment type="caution">
    <text evidence="13">The sequence shown here is derived from an EMBL/GenBank/DDBJ whole genome shotgun (WGS) entry which is preliminary data.</text>
</comment>
<dbReference type="GO" id="GO:0004672">
    <property type="term" value="F:protein kinase activity"/>
    <property type="evidence" value="ECO:0007669"/>
    <property type="project" value="InterPro"/>
</dbReference>
<dbReference type="STRING" id="4540.A0A3L6RDR1"/>
<evidence type="ECO:0000256" key="11">
    <source>
        <dbReference type="SAM" id="Phobius"/>
    </source>
</evidence>
<evidence type="ECO:0000313" key="13">
    <source>
        <dbReference type="EMBL" id="RLN00391.1"/>
    </source>
</evidence>
<evidence type="ECO:0000256" key="10">
    <source>
        <dbReference type="PROSITE-ProRule" id="PRU10141"/>
    </source>
</evidence>
<comment type="catalytic activity">
    <reaction evidence="9">
        <text>L-seryl-[protein] + ATP = O-phospho-L-seryl-[protein] + ADP + H(+)</text>
        <dbReference type="Rhea" id="RHEA:17989"/>
        <dbReference type="Rhea" id="RHEA-COMP:9863"/>
        <dbReference type="Rhea" id="RHEA-COMP:11604"/>
        <dbReference type="ChEBI" id="CHEBI:15378"/>
        <dbReference type="ChEBI" id="CHEBI:29999"/>
        <dbReference type="ChEBI" id="CHEBI:30616"/>
        <dbReference type="ChEBI" id="CHEBI:83421"/>
        <dbReference type="ChEBI" id="CHEBI:456216"/>
        <dbReference type="EC" id="2.7.11.1"/>
    </reaction>
</comment>
<evidence type="ECO:0000256" key="8">
    <source>
        <dbReference type="ARBA" id="ARBA00047899"/>
    </source>
</evidence>
<keyword evidence="14" id="KW-1185">Reference proteome</keyword>
<comment type="catalytic activity">
    <reaction evidence="8">
        <text>L-threonyl-[protein] + ATP = O-phospho-L-threonyl-[protein] + ADP + H(+)</text>
        <dbReference type="Rhea" id="RHEA:46608"/>
        <dbReference type="Rhea" id="RHEA-COMP:11060"/>
        <dbReference type="Rhea" id="RHEA-COMP:11605"/>
        <dbReference type="ChEBI" id="CHEBI:15378"/>
        <dbReference type="ChEBI" id="CHEBI:30013"/>
        <dbReference type="ChEBI" id="CHEBI:30616"/>
        <dbReference type="ChEBI" id="CHEBI:61977"/>
        <dbReference type="ChEBI" id="CHEBI:456216"/>
        <dbReference type="EC" id="2.7.11.1"/>
    </reaction>
</comment>
<proteinExistence type="predicted"/>
<keyword evidence="3" id="KW-0433">Leucine-rich repeat</keyword>
<reference evidence="14" key="1">
    <citation type="journal article" date="2019" name="Nat. Commun.">
        <title>The genome of broomcorn millet.</title>
        <authorList>
            <person name="Zou C."/>
            <person name="Miki D."/>
            <person name="Li D."/>
            <person name="Tang Q."/>
            <person name="Xiao L."/>
            <person name="Rajput S."/>
            <person name="Deng P."/>
            <person name="Jia W."/>
            <person name="Huang R."/>
            <person name="Zhang M."/>
            <person name="Sun Y."/>
            <person name="Hu J."/>
            <person name="Fu X."/>
            <person name="Schnable P.S."/>
            <person name="Li F."/>
            <person name="Zhang H."/>
            <person name="Feng B."/>
            <person name="Zhu X."/>
            <person name="Liu R."/>
            <person name="Schnable J.C."/>
            <person name="Zhu J.-K."/>
            <person name="Zhang H."/>
        </authorList>
    </citation>
    <scope>NUCLEOTIDE SEQUENCE [LARGE SCALE GENOMIC DNA]</scope>
</reference>
<dbReference type="InterPro" id="IPR000719">
    <property type="entry name" value="Prot_kinase_dom"/>
</dbReference>
<evidence type="ECO:0000256" key="2">
    <source>
        <dbReference type="ARBA" id="ARBA00012513"/>
    </source>
</evidence>
<dbReference type="SUPFAM" id="SSF52058">
    <property type="entry name" value="L domain-like"/>
    <property type="match status" value="1"/>
</dbReference>
<dbReference type="PROSITE" id="PS50011">
    <property type="entry name" value="PROTEIN_KINASE_DOM"/>
    <property type="match status" value="1"/>
</dbReference>
<dbReference type="Pfam" id="PF12819">
    <property type="entry name" value="Malectin_like"/>
    <property type="match status" value="1"/>
</dbReference>
<dbReference type="Gene3D" id="3.30.200.20">
    <property type="entry name" value="Phosphorylase Kinase, domain 1"/>
    <property type="match status" value="1"/>
</dbReference>
<keyword evidence="4 11" id="KW-0812">Transmembrane</keyword>
<dbReference type="GO" id="GO:0005524">
    <property type="term" value="F:ATP binding"/>
    <property type="evidence" value="ECO:0007669"/>
    <property type="project" value="UniProtKB-UniRule"/>
</dbReference>
<dbReference type="InterPro" id="IPR001245">
    <property type="entry name" value="Ser-Thr/Tyr_kinase_cat_dom"/>
</dbReference>
<dbReference type="InterPro" id="IPR001611">
    <property type="entry name" value="Leu-rich_rpt"/>
</dbReference>
<dbReference type="Proteomes" id="UP000275267">
    <property type="component" value="Unassembled WGS sequence"/>
</dbReference>
<dbReference type="OrthoDB" id="681355at2759"/>
<dbReference type="SUPFAM" id="SSF56112">
    <property type="entry name" value="Protein kinase-like (PK-like)"/>
    <property type="match status" value="1"/>
</dbReference>
<evidence type="ECO:0000256" key="1">
    <source>
        <dbReference type="ARBA" id="ARBA00004162"/>
    </source>
</evidence>
<dbReference type="InterPro" id="IPR032675">
    <property type="entry name" value="LRR_dom_sf"/>
</dbReference>
<dbReference type="PANTHER" id="PTHR45631">
    <property type="entry name" value="OS07G0107800 PROTEIN-RELATED"/>
    <property type="match status" value="1"/>
</dbReference>
<organism evidence="13 14">
    <name type="scientific">Panicum miliaceum</name>
    <name type="common">Proso millet</name>
    <name type="synonym">Broomcorn millet</name>
    <dbReference type="NCBI Taxonomy" id="4540"/>
    <lineage>
        <taxon>Eukaryota</taxon>
        <taxon>Viridiplantae</taxon>
        <taxon>Streptophyta</taxon>
        <taxon>Embryophyta</taxon>
        <taxon>Tracheophyta</taxon>
        <taxon>Spermatophyta</taxon>
        <taxon>Magnoliopsida</taxon>
        <taxon>Liliopsida</taxon>
        <taxon>Poales</taxon>
        <taxon>Poaceae</taxon>
        <taxon>PACMAD clade</taxon>
        <taxon>Panicoideae</taxon>
        <taxon>Panicodae</taxon>
        <taxon>Paniceae</taxon>
        <taxon>Panicinae</taxon>
        <taxon>Panicum</taxon>
        <taxon>Panicum sect. Panicum</taxon>
    </lineage>
</organism>
<dbReference type="EC" id="2.7.11.1" evidence="2"/>
<dbReference type="InterPro" id="IPR011009">
    <property type="entry name" value="Kinase-like_dom_sf"/>
</dbReference>
<accession>A0A3L6RDR1</accession>
<feature type="binding site" evidence="10">
    <location>
        <position position="343"/>
    </location>
    <ligand>
        <name>ATP</name>
        <dbReference type="ChEBI" id="CHEBI:30616"/>
    </ligand>
</feature>
<evidence type="ECO:0000259" key="12">
    <source>
        <dbReference type="PROSITE" id="PS50011"/>
    </source>
</evidence>
<dbReference type="Pfam" id="PF13855">
    <property type="entry name" value="LRR_8"/>
    <property type="match status" value="1"/>
</dbReference>
<dbReference type="AlphaFoldDB" id="A0A3L6RDR1"/>
<dbReference type="Gene3D" id="3.80.10.10">
    <property type="entry name" value="Ribonuclease Inhibitor"/>
    <property type="match status" value="1"/>
</dbReference>
<evidence type="ECO:0000256" key="7">
    <source>
        <dbReference type="ARBA" id="ARBA00023136"/>
    </source>
</evidence>
<dbReference type="EMBL" id="PQIB02000009">
    <property type="protein sequence ID" value="RLN00391.1"/>
    <property type="molecule type" value="Genomic_DNA"/>
</dbReference>
<keyword evidence="5" id="KW-0677">Repeat</keyword>
<evidence type="ECO:0000256" key="5">
    <source>
        <dbReference type="ARBA" id="ARBA00022737"/>
    </source>
</evidence>
<comment type="subcellular location">
    <subcellularLocation>
        <location evidence="1">Cell membrane</location>
        <topology evidence="1">Single-pass membrane protein</topology>
    </subcellularLocation>
</comment>
<evidence type="ECO:0000256" key="6">
    <source>
        <dbReference type="ARBA" id="ARBA00022989"/>
    </source>
</evidence>
<evidence type="ECO:0000256" key="4">
    <source>
        <dbReference type="ARBA" id="ARBA00022692"/>
    </source>
</evidence>
<evidence type="ECO:0000313" key="14">
    <source>
        <dbReference type="Proteomes" id="UP000275267"/>
    </source>
</evidence>
<keyword evidence="7 11" id="KW-0472">Membrane</keyword>
<dbReference type="PANTHER" id="PTHR45631:SF208">
    <property type="entry name" value="PROTEIN KINASE DOMAIN-CONTAINING PROTEIN"/>
    <property type="match status" value="1"/>
</dbReference>
<dbReference type="GO" id="GO:0005886">
    <property type="term" value="C:plasma membrane"/>
    <property type="evidence" value="ECO:0007669"/>
    <property type="project" value="UniProtKB-SubCell"/>
</dbReference>
<gene>
    <name evidence="13" type="ORF">C2845_PM06G19710</name>
</gene>
<keyword evidence="10" id="KW-0067">ATP-binding</keyword>